<feature type="compositionally biased region" description="Low complexity" evidence="2">
    <location>
        <begin position="250"/>
        <end position="267"/>
    </location>
</feature>
<organism evidence="4 5">
    <name type="scientific">Aspergillus awamori</name>
    <name type="common">Black koji mold</name>
    <dbReference type="NCBI Taxonomy" id="105351"/>
    <lineage>
        <taxon>Eukaryota</taxon>
        <taxon>Fungi</taxon>
        <taxon>Dikarya</taxon>
        <taxon>Ascomycota</taxon>
        <taxon>Pezizomycotina</taxon>
        <taxon>Eurotiomycetes</taxon>
        <taxon>Eurotiomycetidae</taxon>
        <taxon>Eurotiales</taxon>
        <taxon>Aspergillaceae</taxon>
        <taxon>Aspergillus</taxon>
    </lineage>
</organism>
<dbReference type="SMART" id="SM00787">
    <property type="entry name" value="Spc7"/>
    <property type="match status" value="1"/>
</dbReference>
<dbReference type="EMBL" id="BDHI01000001">
    <property type="protein sequence ID" value="GCB17745.1"/>
    <property type="molecule type" value="Genomic_DNA"/>
</dbReference>
<feature type="region of interest" description="Disordered" evidence="2">
    <location>
        <begin position="825"/>
        <end position="1019"/>
    </location>
</feature>
<feature type="compositionally biased region" description="Low complexity" evidence="2">
    <location>
        <begin position="369"/>
        <end position="382"/>
    </location>
</feature>
<feature type="coiled-coil region" evidence="1">
    <location>
        <begin position="1205"/>
        <end position="1264"/>
    </location>
</feature>
<feature type="compositionally biased region" description="Basic and acidic residues" evidence="2">
    <location>
        <begin position="191"/>
        <end position="219"/>
    </location>
</feature>
<feature type="compositionally biased region" description="Low complexity" evidence="2">
    <location>
        <begin position="307"/>
        <end position="326"/>
    </location>
</feature>
<feature type="domain" description="Spc7 kinetochore protein" evidence="3">
    <location>
        <begin position="1014"/>
        <end position="1344"/>
    </location>
</feature>
<reference evidence="4 5" key="1">
    <citation type="submission" date="2016-09" db="EMBL/GenBank/DDBJ databases">
        <title>Aspergillus awamori IFM 58123T.</title>
        <authorList>
            <person name="Kusuya Y."/>
            <person name="Shimizu M."/>
            <person name="Takahashi H."/>
            <person name="Yaguchi T."/>
        </authorList>
    </citation>
    <scope>NUCLEOTIDE SEQUENCE [LARGE SCALE GENOMIC DNA]</scope>
    <source>
        <strain evidence="4 5">IFM 58123</strain>
    </source>
</reference>
<evidence type="ECO:0000259" key="3">
    <source>
        <dbReference type="SMART" id="SM00787"/>
    </source>
</evidence>
<feature type="compositionally biased region" description="Low complexity" evidence="2">
    <location>
        <begin position="344"/>
        <end position="353"/>
    </location>
</feature>
<dbReference type="PANTHER" id="PTHR28260:SF1">
    <property type="entry name" value="SPINDLE POLE BODY COMPONENT SPC105"/>
    <property type="match status" value="1"/>
</dbReference>
<name>A0A401KEW9_ASPAW</name>
<evidence type="ECO:0000313" key="5">
    <source>
        <dbReference type="Proteomes" id="UP000286921"/>
    </source>
</evidence>
<accession>A0A401KEW9</accession>
<feature type="compositionally biased region" description="Low complexity" evidence="2">
    <location>
        <begin position="714"/>
        <end position="728"/>
    </location>
</feature>
<feature type="compositionally biased region" description="Low complexity" evidence="2">
    <location>
        <begin position="638"/>
        <end position="648"/>
    </location>
</feature>
<proteinExistence type="predicted"/>
<sequence>MASRSDSAGSSRPRSRRSIAHVPRSQLTSTLDKENATTNISSSQPIGERPKLSAKDKKSRSKSLGPGGLDALQDSNGNRRKVAPHSAPPPMPLFVAQTKINLVAFKSTAAFPLKSILKPTVPVSPVRNIPTFEETRRRTPARGPPHNDGTGEAPDQGKEGLLIDFDTPAQPSGSVGDDPSNPFDSFTAASIRDEMAAVREREEKEQRERERKTILERREARRKSMANRRVSFAPEATLHTWNVVEIPDDSTSSSTSNSTRRASSLANQTPAQKNPPEDPPSPELDAESDIGFSPIQYPDLQQLQNRSMSSQEMSSSPFSGSSADGSEYTGLQGSQEDIDDDDNSSVSGSDGESTAMSMDDMTARSAVTARSDGSEASTSSSARLNEALRQAAREAGTRGIEDDDDGDMSMEIADQEITGAFQPWIKKGERQSFDWEDISARHDQENVQPSGFMADQPAEVDAESDNGDEDLSMEVTNAIGRILPGKQSRRQSTRSRMSLGAETVYDEQTMELTNVVGGIAQPISPAKSTGANSNADEDEEMTMEFTSVVGGVLNKLPTSNVANENDYGSAESFTPNTKAPHFSAWDNGDDDMDEGMDMEMTGAIGGILPAAQEQSEAQDEDLTQGMDFTAAVGKIISPQAEPQEAAEPMEVETNVEPTAARLGSSPSQEPARQSLAKSPASFHVAAVASENGSPSLASVRSRRTRQSLSHAALSTPTSQTSQPSPKQPALQVSGLSPADTPSKSTGNNQSTSPEKPPQPNPAGPTSGKKSPRRKSLFGNTGTGESAPLFVLQPHGKRRSSGLGIDKEGLGSPKVAAMLDKRRSIGEEAPQFIPQEPSKQGVRFEDPVKLQEEVEREREEEENREDGHIPPPPLNDRDPTAHLKDMISSLTPKKNKMRGRKSLHVGAARGVLGKRPVELDMDDEDVDSTPKRLRGRENVSPVKNIKLPAPPSKDETVGRAARSPLKLFSGSPLKMSTTPLQEPKGSSLATSPEKPGRVSSKSPSSAEPTEEQDAVAEEPGPQFEPIQLQDFLNMTNIHFMELTTTKRRHTTAPDSATKRAMRLSTESETKSSASDFEACVAAGFCTVPMLELYQHSCRELKSYISEGRQIIRSIETETYAENPPLFREYMTAPPDIRLLMDNQFRNVKTHARLQSKATWYEWRMKLLEGLKDGLDRHVQEMKADGDILTKHEALLTGVVPGLEEKHSALEKEATTLQQLADEMENCDQDELYSAREKLSSVEAEIEEKKRRLQEMQDELKTKTDTIESGTALKAEYTAQIEEAERIKEECRGWSAKEISELKESVRNLERQTGWSIISATSPPEGSSAGPAITMTYRNQLQLTFHPAPFHTNTDNATNPDTPIDLKYAPTTDTKRTTIPTAQLSPISLLVLKSLQSHITSTTYQHSSPKHLLHFISQAWDLTLKLEEEARMLEFCGVTKLKLLEANDSSPSLRARCTLLSTGNTPQSQRRRIDVDFAVTTRILHNTTGGQESSDKSDIGTLDIKTDVIASKVYGFGSGNEAGLSEVEMRKILSKGLRGGGEKKGGDVSALKLGGGVWSMAVRKLSGVVF</sequence>
<feature type="region of interest" description="Disordered" evidence="2">
    <location>
        <begin position="479"/>
        <end position="502"/>
    </location>
</feature>
<dbReference type="GO" id="GO:1990758">
    <property type="term" value="P:mitotic sister chromatid biorientation"/>
    <property type="evidence" value="ECO:0007669"/>
    <property type="project" value="TreeGrafter"/>
</dbReference>
<protein>
    <submittedName>
        <fullName evidence="4">Kinetochore protein spc7</fullName>
    </submittedName>
</protein>
<keyword evidence="5" id="KW-1185">Reference proteome</keyword>
<dbReference type="GO" id="GO:0034501">
    <property type="term" value="P:protein localization to kinetochore"/>
    <property type="evidence" value="ECO:0007669"/>
    <property type="project" value="TreeGrafter"/>
</dbReference>
<feature type="region of interest" description="Disordered" evidence="2">
    <location>
        <begin position="123"/>
        <end position="409"/>
    </location>
</feature>
<evidence type="ECO:0000256" key="1">
    <source>
        <dbReference type="SAM" id="Coils"/>
    </source>
</evidence>
<feature type="region of interest" description="Disordered" evidence="2">
    <location>
        <begin position="1"/>
        <end position="92"/>
    </location>
</feature>
<dbReference type="STRING" id="105351.A0A401KEW9"/>
<feature type="compositionally biased region" description="Polar residues" evidence="2">
    <location>
        <begin position="739"/>
        <end position="753"/>
    </location>
</feature>
<dbReference type="SMART" id="SM01315">
    <property type="entry name" value="Spc7_N"/>
    <property type="match status" value="1"/>
</dbReference>
<feature type="region of interest" description="Disordered" evidence="2">
    <location>
        <begin position="609"/>
        <end position="813"/>
    </location>
</feature>
<feature type="compositionally biased region" description="Polar residues" evidence="2">
    <location>
        <begin position="25"/>
        <end position="45"/>
    </location>
</feature>
<dbReference type="GO" id="GO:0000776">
    <property type="term" value="C:kinetochore"/>
    <property type="evidence" value="ECO:0007669"/>
    <property type="project" value="TreeGrafter"/>
</dbReference>
<feature type="region of interest" description="Disordered" evidence="2">
    <location>
        <begin position="563"/>
        <end position="597"/>
    </location>
</feature>
<feature type="compositionally biased region" description="Low complexity" evidence="2">
    <location>
        <begin position="1"/>
        <end position="12"/>
    </location>
</feature>
<evidence type="ECO:0000313" key="4">
    <source>
        <dbReference type="EMBL" id="GCB17745.1"/>
    </source>
</evidence>
<feature type="compositionally biased region" description="Basic and acidic residues" evidence="2">
    <location>
        <begin position="391"/>
        <end position="400"/>
    </location>
</feature>
<feature type="compositionally biased region" description="Basic and acidic residues" evidence="2">
    <location>
        <begin position="841"/>
        <end position="856"/>
    </location>
</feature>
<dbReference type="Proteomes" id="UP000286921">
    <property type="component" value="Unassembled WGS sequence"/>
</dbReference>
<gene>
    <name evidence="4" type="ORF">AAWM_00630</name>
</gene>
<feature type="compositionally biased region" description="Acidic residues" evidence="2">
    <location>
        <begin position="587"/>
        <end position="597"/>
    </location>
</feature>
<evidence type="ECO:0000256" key="2">
    <source>
        <dbReference type="SAM" id="MobiDB-lite"/>
    </source>
</evidence>
<dbReference type="GO" id="GO:0007094">
    <property type="term" value="P:mitotic spindle assembly checkpoint signaling"/>
    <property type="evidence" value="ECO:0007669"/>
    <property type="project" value="TreeGrafter"/>
</dbReference>
<dbReference type="InterPro" id="IPR033338">
    <property type="entry name" value="Spc105/Spc7"/>
</dbReference>
<dbReference type="InterPro" id="IPR040850">
    <property type="entry name" value="Knl1_RWD_C"/>
</dbReference>
<dbReference type="Pfam" id="PF08317">
    <property type="entry name" value="Spc7"/>
    <property type="match status" value="1"/>
</dbReference>
<dbReference type="PANTHER" id="PTHR28260">
    <property type="entry name" value="SPINDLE POLE BODY COMPONENT SPC105"/>
    <property type="match status" value="1"/>
</dbReference>
<feature type="compositionally biased region" description="Basic residues" evidence="2">
    <location>
        <begin position="892"/>
        <end position="902"/>
    </location>
</feature>
<keyword evidence="1" id="KW-0175">Coiled coil</keyword>
<comment type="caution">
    <text evidence="4">The sequence shown here is derived from an EMBL/GenBank/DDBJ whole genome shotgun (WGS) entry which is preliminary data.</text>
</comment>
<dbReference type="InterPro" id="IPR013253">
    <property type="entry name" value="Spc7_domain"/>
</dbReference>
<feature type="compositionally biased region" description="Basic and acidic residues" evidence="2">
    <location>
        <begin position="874"/>
        <end position="884"/>
    </location>
</feature>
<dbReference type="Pfam" id="PF18210">
    <property type="entry name" value="Knl1_RWD_C"/>
    <property type="match status" value="1"/>
</dbReference>
<dbReference type="Pfam" id="PF15402">
    <property type="entry name" value="MELT_2"/>
    <property type="match status" value="6"/>
</dbReference>